<feature type="region of interest" description="Disordered" evidence="5">
    <location>
        <begin position="50"/>
        <end position="99"/>
    </location>
</feature>
<organism evidence="6 7">
    <name type="scientific">Klebsormidium nitens</name>
    <name type="common">Green alga</name>
    <name type="synonym">Ulothrix nitens</name>
    <dbReference type="NCBI Taxonomy" id="105231"/>
    <lineage>
        <taxon>Eukaryota</taxon>
        <taxon>Viridiplantae</taxon>
        <taxon>Streptophyta</taxon>
        <taxon>Klebsormidiophyceae</taxon>
        <taxon>Klebsormidiales</taxon>
        <taxon>Klebsormidiaceae</taxon>
        <taxon>Klebsormidium</taxon>
    </lineage>
</organism>
<dbReference type="STRING" id="105231.A0A1Y1I185"/>
<dbReference type="OrthoDB" id="1733656at2759"/>
<dbReference type="EMBL" id="DF237149">
    <property type="protein sequence ID" value="GAQ84675.1"/>
    <property type="molecule type" value="Genomic_DNA"/>
</dbReference>
<reference evidence="6 7" key="1">
    <citation type="journal article" date="2014" name="Nat. Commun.">
        <title>Klebsormidium flaccidum genome reveals primary factors for plant terrestrial adaptation.</title>
        <authorList>
            <person name="Hori K."/>
            <person name="Maruyama F."/>
            <person name="Fujisawa T."/>
            <person name="Togashi T."/>
            <person name="Yamamoto N."/>
            <person name="Seo M."/>
            <person name="Sato S."/>
            <person name="Yamada T."/>
            <person name="Mori H."/>
            <person name="Tajima N."/>
            <person name="Moriyama T."/>
            <person name="Ikeuchi M."/>
            <person name="Watanabe M."/>
            <person name="Wada H."/>
            <person name="Kobayashi K."/>
            <person name="Saito M."/>
            <person name="Masuda T."/>
            <person name="Sasaki-Sekimoto Y."/>
            <person name="Mashiguchi K."/>
            <person name="Awai K."/>
            <person name="Shimojima M."/>
            <person name="Masuda S."/>
            <person name="Iwai M."/>
            <person name="Nobusawa T."/>
            <person name="Narise T."/>
            <person name="Kondo S."/>
            <person name="Saito H."/>
            <person name="Sato R."/>
            <person name="Murakawa M."/>
            <person name="Ihara Y."/>
            <person name="Oshima-Yamada Y."/>
            <person name="Ohtaka K."/>
            <person name="Satoh M."/>
            <person name="Sonobe K."/>
            <person name="Ishii M."/>
            <person name="Ohtani R."/>
            <person name="Kanamori-Sato M."/>
            <person name="Honoki R."/>
            <person name="Miyazaki D."/>
            <person name="Mochizuki H."/>
            <person name="Umetsu J."/>
            <person name="Higashi K."/>
            <person name="Shibata D."/>
            <person name="Kamiya Y."/>
            <person name="Sato N."/>
            <person name="Nakamura Y."/>
            <person name="Tabata S."/>
            <person name="Ida S."/>
            <person name="Kurokawa K."/>
            <person name="Ohta H."/>
        </authorList>
    </citation>
    <scope>NUCLEOTIDE SEQUENCE [LARGE SCALE GENOMIC DNA]</scope>
    <source>
        <strain evidence="6 7">NIES-2285</strain>
    </source>
</reference>
<keyword evidence="7" id="KW-1185">Reference proteome</keyword>
<sequence length="222" mass="23660">MSSVYGYGGNYRPPEKAVVQPQKEKPPPMITHFLPGLMIGWLLSRLHAHQSRASDEGPEDSASENGGKRKGRKPLPRRADLPKGVVQKSGPSNAALPATFASDGQEMKMVLVVRQDLKMGGGKIAAQCSHAAVGTYHDLQRQNRALLSKWEACGQPKIVVLCKDMREMGQLEGKASRAGLPTHVITDAGRTQVAAGSKTVLAVGPGPKSVVDAVTGHLKLMS</sequence>
<evidence type="ECO:0000256" key="5">
    <source>
        <dbReference type="SAM" id="MobiDB-lite"/>
    </source>
</evidence>
<dbReference type="SUPFAM" id="SSF102462">
    <property type="entry name" value="Peptidyl-tRNA hydrolase II"/>
    <property type="match status" value="1"/>
</dbReference>
<dbReference type="OMA" id="RQWELCG"/>
<dbReference type="CDD" id="cd02430">
    <property type="entry name" value="PTH2"/>
    <property type="match status" value="1"/>
</dbReference>
<evidence type="ECO:0000256" key="4">
    <source>
        <dbReference type="ARBA" id="ARBA00048707"/>
    </source>
</evidence>
<dbReference type="Proteomes" id="UP000054558">
    <property type="component" value="Unassembled WGS sequence"/>
</dbReference>
<dbReference type="GO" id="GO:0005829">
    <property type="term" value="C:cytosol"/>
    <property type="evidence" value="ECO:0000318"/>
    <property type="project" value="GO_Central"/>
</dbReference>
<dbReference type="EC" id="3.1.1.29" evidence="1"/>
<name>A0A1Y1I185_KLENI</name>
<gene>
    <name evidence="6" type="ORF">KFL_002000110</name>
</gene>
<dbReference type="Gene3D" id="3.40.1490.10">
    <property type="entry name" value="Bit1"/>
    <property type="match status" value="1"/>
</dbReference>
<evidence type="ECO:0000256" key="1">
    <source>
        <dbReference type="ARBA" id="ARBA00013260"/>
    </source>
</evidence>
<proteinExistence type="inferred from homology"/>
<dbReference type="NCBIfam" id="TIGR00283">
    <property type="entry name" value="arch_pth2"/>
    <property type="match status" value="1"/>
</dbReference>
<dbReference type="InterPro" id="IPR002833">
    <property type="entry name" value="PTH2"/>
</dbReference>
<comment type="catalytic activity">
    <reaction evidence="4">
        <text>an N-acyl-L-alpha-aminoacyl-tRNA + H2O = an N-acyl-L-amino acid + a tRNA + H(+)</text>
        <dbReference type="Rhea" id="RHEA:54448"/>
        <dbReference type="Rhea" id="RHEA-COMP:10123"/>
        <dbReference type="Rhea" id="RHEA-COMP:13883"/>
        <dbReference type="ChEBI" id="CHEBI:15377"/>
        <dbReference type="ChEBI" id="CHEBI:15378"/>
        <dbReference type="ChEBI" id="CHEBI:59874"/>
        <dbReference type="ChEBI" id="CHEBI:78442"/>
        <dbReference type="ChEBI" id="CHEBI:138191"/>
        <dbReference type="EC" id="3.1.1.29"/>
    </reaction>
</comment>
<accession>A0A1Y1I185</accession>
<evidence type="ECO:0000313" key="6">
    <source>
        <dbReference type="EMBL" id="GAQ84675.1"/>
    </source>
</evidence>
<protein>
    <recommendedName>
        <fullName evidence="1">peptidyl-tRNA hydrolase</fullName>
        <ecNumber evidence="1">3.1.1.29</ecNumber>
    </recommendedName>
</protein>
<dbReference type="PANTHER" id="PTHR12649:SF11">
    <property type="entry name" value="PEPTIDYL-TRNA HYDROLASE 2, MITOCHONDRIAL"/>
    <property type="match status" value="1"/>
</dbReference>
<dbReference type="NCBIfam" id="NF003314">
    <property type="entry name" value="PRK04322.1"/>
    <property type="match status" value="1"/>
</dbReference>
<evidence type="ECO:0000313" key="7">
    <source>
        <dbReference type="Proteomes" id="UP000054558"/>
    </source>
</evidence>
<keyword evidence="2 6" id="KW-0378">Hydrolase</keyword>
<evidence type="ECO:0000256" key="3">
    <source>
        <dbReference type="ARBA" id="ARBA00038050"/>
    </source>
</evidence>
<dbReference type="Pfam" id="PF01981">
    <property type="entry name" value="PTH2"/>
    <property type="match status" value="1"/>
</dbReference>
<evidence type="ECO:0000256" key="2">
    <source>
        <dbReference type="ARBA" id="ARBA00022801"/>
    </source>
</evidence>
<dbReference type="InterPro" id="IPR023476">
    <property type="entry name" value="Pep_tRNA_hydro_II_dom_sf"/>
</dbReference>
<dbReference type="FunFam" id="3.40.1490.10:FF:000002">
    <property type="entry name" value="Peptidyl-tRNA hydrolase 2, mitochondrial"/>
    <property type="match status" value="1"/>
</dbReference>
<dbReference type="GO" id="GO:0004045">
    <property type="term" value="F:peptidyl-tRNA hydrolase activity"/>
    <property type="evidence" value="ECO:0000318"/>
    <property type="project" value="GO_Central"/>
</dbReference>
<dbReference type="AlphaFoldDB" id="A0A1Y1I185"/>
<feature type="region of interest" description="Disordered" evidence="5">
    <location>
        <begin position="1"/>
        <end position="29"/>
    </location>
</feature>
<dbReference type="PANTHER" id="PTHR12649">
    <property type="entry name" value="PEPTIDYL-TRNA HYDROLASE 2"/>
    <property type="match status" value="1"/>
</dbReference>
<comment type="similarity">
    <text evidence="3">Belongs to the PTH2 family.</text>
</comment>